<sequence>MATSQQSNSPQYNTISPDYASSSSETPKIKINSQTPEFLEKLNEYYRLKQMYQANYNDKKKVIINNPELNIKQKKNKIQKIKKNCVSCKRPVGTIFESKDHFLYAYCGNKSNKCNLNIKINRGLFVPISELISVFQSGVDENKIKIIQSKLDLLFNFNSESEIITIFNSIKQELNNDLEALLEYRTKFIDITENISNKSIIQSKMIILYEQIDVIRDSITKFNETGEVQFIKDIIVNYKDQLIPLITTLRDLKYKYYTIEESSDTNKVSIYRLIKKQFTIQDLLVAFEEPKIDSFEFGEKAIPDIQDKSLDLSKLDSKKPILEDGEIEEQNTDKENFIVNGNDLMFNKKIIANKMDFQANKSLMESQEEISPVMAHNKGYKFEMLYIRPSHPILFAIDPDNGSIYLVDVAVKKQQQEQDSDDDDDTPPPPPRTESKENNEFPGTPSGTPPQIQIDRAKENNNSPKTPSTSPLNDDEMTIVYNSDETRNIGD</sequence>
<evidence type="ECO:0000313" key="2">
    <source>
        <dbReference type="EMBL" id="QHT04308.1"/>
    </source>
</evidence>
<organism evidence="2">
    <name type="scientific">viral metagenome</name>
    <dbReference type="NCBI Taxonomy" id="1070528"/>
    <lineage>
        <taxon>unclassified sequences</taxon>
        <taxon>metagenomes</taxon>
        <taxon>organismal metagenomes</taxon>
    </lineage>
</organism>
<name>A0A6C0CI86_9ZZZZ</name>
<feature type="region of interest" description="Disordered" evidence="1">
    <location>
        <begin position="413"/>
        <end position="491"/>
    </location>
</feature>
<protein>
    <submittedName>
        <fullName evidence="2">Uncharacterized protein</fullName>
    </submittedName>
</protein>
<proteinExistence type="predicted"/>
<evidence type="ECO:0000256" key="1">
    <source>
        <dbReference type="SAM" id="MobiDB-lite"/>
    </source>
</evidence>
<feature type="region of interest" description="Disordered" evidence="1">
    <location>
        <begin position="1"/>
        <end position="27"/>
    </location>
</feature>
<feature type="compositionally biased region" description="Polar residues" evidence="1">
    <location>
        <begin position="460"/>
        <end position="472"/>
    </location>
</feature>
<dbReference type="AlphaFoldDB" id="A0A6C0CI86"/>
<dbReference type="EMBL" id="MN739426">
    <property type="protein sequence ID" value="QHT04308.1"/>
    <property type="molecule type" value="Genomic_DNA"/>
</dbReference>
<accession>A0A6C0CI86</accession>
<reference evidence="2" key="1">
    <citation type="journal article" date="2020" name="Nature">
        <title>Giant virus diversity and host interactions through global metagenomics.</title>
        <authorList>
            <person name="Schulz F."/>
            <person name="Roux S."/>
            <person name="Paez-Espino D."/>
            <person name="Jungbluth S."/>
            <person name="Walsh D.A."/>
            <person name="Denef V.J."/>
            <person name="McMahon K.D."/>
            <person name="Konstantinidis K.T."/>
            <person name="Eloe-Fadrosh E.A."/>
            <person name="Kyrpides N.C."/>
            <person name="Woyke T."/>
        </authorList>
    </citation>
    <scope>NUCLEOTIDE SEQUENCE</scope>
    <source>
        <strain evidence="2">GVMAG-M-3300021185-45</strain>
    </source>
</reference>